<protein>
    <recommendedName>
        <fullName evidence="3">Bacteriocin immunity protein</fullName>
    </recommendedName>
</protein>
<comment type="caution">
    <text evidence="1">The sequence shown here is derived from an EMBL/GenBank/DDBJ whole genome shotgun (WGS) entry which is preliminary data.</text>
</comment>
<proteinExistence type="predicted"/>
<sequence length="96" mass="11411">MEMRRKKPNNRVREFYDEIDKILENIQSNDGFNKMDKLVLKKILNDSKLAFQFGHIAERESNKNRYREYLMSNGTSGNRFVNLLLDYPKLGKYFGG</sequence>
<evidence type="ECO:0000313" key="2">
    <source>
        <dbReference type="Proteomes" id="UP001271648"/>
    </source>
</evidence>
<dbReference type="RefSeq" id="WP_317940708.1">
    <property type="nucleotide sequence ID" value="NZ_JAUBDJ010000005.1"/>
</dbReference>
<evidence type="ECO:0000313" key="1">
    <source>
        <dbReference type="EMBL" id="MDW0117210.1"/>
    </source>
</evidence>
<name>A0AAW9A9Z4_9BACL</name>
<dbReference type="AlphaFoldDB" id="A0AAW9A9Z4"/>
<gene>
    <name evidence="1" type="ORF">QTL97_09695</name>
</gene>
<accession>A0AAW9A9Z4</accession>
<organism evidence="1 2">
    <name type="scientific">Sporosarcina thermotolerans</name>
    <dbReference type="NCBI Taxonomy" id="633404"/>
    <lineage>
        <taxon>Bacteria</taxon>
        <taxon>Bacillati</taxon>
        <taxon>Bacillota</taxon>
        <taxon>Bacilli</taxon>
        <taxon>Bacillales</taxon>
        <taxon>Caryophanaceae</taxon>
        <taxon>Sporosarcina</taxon>
    </lineage>
</organism>
<evidence type="ECO:0008006" key="3">
    <source>
        <dbReference type="Google" id="ProtNLM"/>
    </source>
</evidence>
<dbReference type="EMBL" id="JAUBDJ010000005">
    <property type="protein sequence ID" value="MDW0117210.1"/>
    <property type="molecule type" value="Genomic_DNA"/>
</dbReference>
<reference evidence="1 2" key="1">
    <citation type="submission" date="2023-06" db="EMBL/GenBank/DDBJ databases">
        <title>Sporosarcina sp. nov., isolated from Korean traditional fermented seafood 'Jeotgal'.</title>
        <authorList>
            <person name="Yang A.I."/>
            <person name="Shin N.-R."/>
        </authorList>
    </citation>
    <scope>NUCLEOTIDE SEQUENCE [LARGE SCALE GENOMIC DNA]</scope>
    <source>
        <strain evidence="1 2">KCTC43456</strain>
    </source>
</reference>
<dbReference type="Proteomes" id="UP001271648">
    <property type="component" value="Unassembled WGS sequence"/>
</dbReference>
<keyword evidence="2" id="KW-1185">Reference proteome</keyword>